<proteinExistence type="predicted"/>
<feature type="chain" id="PRO_5047225440" evidence="1">
    <location>
        <begin position="21"/>
        <end position="295"/>
    </location>
</feature>
<keyword evidence="1" id="KW-0732">Signal</keyword>
<dbReference type="EMBL" id="JBHSMA010000001">
    <property type="protein sequence ID" value="MFC5407744.1"/>
    <property type="molecule type" value="Genomic_DNA"/>
</dbReference>
<dbReference type="InterPro" id="IPR027843">
    <property type="entry name" value="DUF4440"/>
</dbReference>
<evidence type="ECO:0000256" key="1">
    <source>
        <dbReference type="SAM" id="SignalP"/>
    </source>
</evidence>
<feature type="domain" description="DUF4440" evidence="2">
    <location>
        <begin position="174"/>
        <end position="280"/>
    </location>
</feature>
<accession>A0ABW0I355</accession>
<dbReference type="RefSeq" id="WP_379840429.1">
    <property type="nucleotide sequence ID" value="NZ_JBHSMA010000001.1"/>
</dbReference>
<keyword evidence="4" id="KW-1185">Reference proteome</keyword>
<comment type="caution">
    <text evidence="3">The sequence shown here is derived from an EMBL/GenBank/DDBJ whole genome shotgun (WGS) entry which is preliminary data.</text>
</comment>
<evidence type="ECO:0000313" key="3">
    <source>
        <dbReference type="EMBL" id="MFC5407744.1"/>
    </source>
</evidence>
<dbReference type="Gene3D" id="3.10.450.50">
    <property type="match status" value="2"/>
</dbReference>
<reference evidence="4" key="1">
    <citation type="journal article" date="2019" name="Int. J. Syst. Evol. Microbiol.">
        <title>The Global Catalogue of Microorganisms (GCM) 10K type strain sequencing project: providing services to taxonomists for standard genome sequencing and annotation.</title>
        <authorList>
            <consortium name="The Broad Institute Genomics Platform"/>
            <consortium name="The Broad Institute Genome Sequencing Center for Infectious Disease"/>
            <person name="Wu L."/>
            <person name="Ma J."/>
        </authorList>
    </citation>
    <scope>NUCLEOTIDE SEQUENCE [LARGE SCALE GENOMIC DNA]</scope>
    <source>
        <strain evidence="4">CCUG 55250</strain>
    </source>
</reference>
<protein>
    <submittedName>
        <fullName evidence="3">YybH family protein</fullName>
    </submittedName>
</protein>
<gene>
    <name evidence="3" type="ORF">ACFPMF_00370</name>
</gene>
<evidence type="ECO:0000259" key="2">
    <source>
        <dbReference type="Pfam" id="PF14534"/>
    </source>
</evidence>
<dbReference type="Proteomes" id="UP001596106">
    <property type="component" value="Unassembled WGS sequence"/>
</dbReference>
<feature type="signal peptide" evidence="1">
    <location>
        <begin position="1"/>
        <end position="20"/>
    </location>
</feature>
<evidence type="ECO:0000313" key="4">
    <source>
        <dbReference type="Proteomes" id="UP001596106"/>
    </source>
</evidence>
<dbReference type="SUPFAM" id="SSF54427">
    <property type="entry name" value="NTF2-like"/>
    <property type="match status" value="2"/>
</dbReference>
<dbReference type="InterPro" id="IPR032710">
    <property type="entry name" value="NTF2-like_dom_sf"/>
</dbReference>
<feature type="domain" description="DUF4440" evidence="2">
    <location>
        <begin position="44"/>
        <end position="133"/>
    </location>
</feature>
<sequence>MTKNAYLTLWFVTSTLSAFSQSPLQTLVNAEKKFAQLSRDSTTKTAFLQNLAPDGILFAKGKVTNGRELFETGPERPGKLTWQPVAADVAASGDLGYTTGPWEARPKTLTDTPSGYGHYVTLWKKQADGNWKIALDIGISHSAPPTPPVNAIRVATGIRSVTSSDTTQNREELLALDSQFIKTLEKSGVAATYRQYLAPQARLYRMDQQPFIDRPAIDSLLKQPITLGFLPLGASVAASGDLGYVYGNAQTLATLAGKPVKRTGNYLRIWKKDSQAQWKLVLDLVSLEPAEAPEK</sequence>
<dbReference type="Pfam" id="PF14534">
    <property type="entry name" value="DUF4440"/>
    <property type="match status" value="2"/>
</dbReference>
<organism evidence="3 4">
    <name type="scientific">Larkinella bovis</name>
    <dbReference type="NCBI Taxonomy" id="683041"/>
    <lineage>
        <taxon>Bacteria</taxon>
        <taxon>Pseudomonadati</taxon>
        <taxon>Bacteroidota</taxon>
        <taxon>Cytophagia</taxon>
        <taxon>Cytophagales</taxon>
        <taxon>Spirosomataceae</taxon>
        <taxon>Larkinella</taxon>
    </lineage>
</organism>
<name>A0ABW0I355_9BACT</name>